<protein>
    <recommendedName>
        <fullName evidence="4">Conjugal transfer protein</fullName>
    </recommendedName>
</protein>
<evidence type="ECO:0000313" key="3">
    <source>
        <dbReference type="Proteomes" id="UP001344817"/>
    </source>
</evidence>
<name>A0ABU7MMR0_9BACT</name>
<feature type="transmembrane region" description="Helical" evidence="1">
    <location>
        <begin position="25"/>
        <end position="48"/>
    </location>
</feature>
<evidence type="ECO:0000313" key="2">
    <source>
        <dbReference type="EMBL" id="MEE3928568.1"/>
    </source>
</evidence>
<evidence type="ECO:0000256" key="1">
    <source>
        <dbReference type="SAM" id="Phobius"/>
    </source>
</evidence>
<keyword evidence="1" id="KW-0472">Membrane</keyword>
<gene>
    <name evidence="2" type="ORF">V2E24_03195</name>
</gene>
<evidence type="ECO:0008006" key="4">
    <source>
        <dbReference type="Google" id="ProtNLM"/>
    </source>
</evidence>
<keyword evidence="1" id="KW-1133">Transmembrane helix</keyword>
<organism evidence="2 3">
    <name type="scientific">Mycoplasmopsis ciconiae</name>
    <dbReference type="NCBI Taxonomy" id="561067"/>
    <lineage>
        <taxon>Bacteria</taxon>
        <taxon>Bacillati</taxon>
        <taxon>Mycoplasmatota</taxon>
        <taxon>Mycoplasmoidales</taxon>
        <taxon>Metamycoplasmataceae</taxon>
        <taxon>Mycoplasmopsis</taxon>
    </lineage>
</organism>
<dbReference type="RefSeq" id="WP_330500981.1">
    <property type="nucleotide sequence ID" value="NZ_JAZDWZ010000010.1"/>
</dbReference>
<accession>A0ABU7MMR0</accession>
<keyword evidence="3" id="KW-1185">Reference proteome</keyword>
<keyword evidence="1" id="KW-0812">Transmembrane</keyword>
<proteinExistence type="predicted"/>
<dbReference type="Proteomes" id="UP001344817">
    <property type="component" value="Unassembled WGS sequence"/>
</dbReference>
<reference evidence="2" key="1">
    <citation type="submission" date="2024-01" db="EMBL/GenBank/DDBJ databases">
        <title>Genome sequence of Mycoplasma ciconiae type strain DSM 25251.</title>
        <authorList>
            <person name="Spergser J."/>
        </authorList>
    </citation>
    <scope>NUCLEOTIDE SEQUENCE [LARGE SCALE GENOMIC DNA]</scope>
    <source>
        <strain evidence="2">DSM 25251</strain>
    </source>
</reference>
<feature type="transmembrane region" description="Helical" evidence="1">
    <location>
        <begin position="60"/>
        <end position="87"/>
    </location>
</feature>
<sequence length="140" mass="17316">MNSRDVLKKKKFLKFYDRTQKIKSAWYMIPYSLFMTTPPILLFSIGLWEYLTAKPTYVTIVVNLIMMAVGIFFFLLGLVFSIYVWYFRFKCKTIRKKLHIYNYWQKSFFDLYYYDYDLLFEYEIQKAKENKDKSFEIYKE</sequence>
<dbReference type="EMBL" id="JAZDWZ010000010">
    <property type="protein sequence ID" value="MEE3928568.1"/>
    <property type="molecule type" value="Genomic_DNA"/>
</dbReference>
<comment type="caution">
    <text evidence="2">The sequence shown here is derived from an EMBL/GenBank/DDBJ whole genome shotgun (WGS) entry which is preliminary data.</text>
</comment>